<dbReference type="SUPFAM" id="SSF55961">
    <property type="entry name" value="Bet v1-like"/>
    <property type="match status" value="1"/>
</dbReference>
<comment type="caution">
    <text evidence="1">The sequence shown here is derived from an EMBL/GenBank/DDBJ whole genome shotgun (WGS) entry which is preliminary data.</text>
</comment>
<sequence>MLFTNTITIARPPAEVFAYLAELENIPQWNHAIGETRRTSDLPVGVGSQYTQVRTIPAHAEESLEITGFEPDSRLAIRGDLGSFHGEITYLLAPAVDGATALTNTMDLQASGPTRLIAPLAATRVKNAVAANLDALKRHLEKD</sequence>
<accession>A0ABT7YVD1</accession>
<dbReference type="Pfam" id="PF10604">
    <property type="entry name" value="Polyketide_cyc2"/>
    <property type="match status" value="1"/>
</dbReference>
<evidence type="ECO:0000313" key="2">
    <source>
        <dbReference type="Proteomes" id="UP001171902"/>
    </source>
</evidence>
<dbReference type="Gene3D" id="3.30.530.20">
    <property type="match status" value="1"/>
</dbReference>
<dbReference type="InterPro" id="IPR023393">
    <property type="entry name" value="START-like_dom_sf"/>
</dbReference>
<protein>
    <submittedName>
        <fullName evidence="1">SRPBCC family protein</fullName>
    </submittedName>
</protein>
<proteinExistence type="predicted"/>
<keyword evidence="2" id="KW-1185">Reference proteome</keyword>
<dbReference type="RefSeq" id="WP_289959250.1">
    <property type="nucleotide sequence ID" value="NZ_JAUEMJ010000009.1"/>
</dbReference>
<name>A0ABT7YVD1_9ACTN</name>
<dbReference type="InterPro" id="IPR019587">
    <property type="entry name" value="Polyketide_cyclase/dehydratase"/>
</dbReference>
<organism evidence="1 2">
    <name type="scientific">Glycomyces tritici</name>
    <dbReference type="NCBI Taxonomy" id="2665176"/>
    <lineage>
        <taxon>Bacteria</taxon>
        <taxon>Bacillati</taxon>
        <taxon>Actinomycetota</taxon>
        <taxon>Actinomycetes</taxon>
        <taxon>Glycomycetales</taxon>
        <taxon>Glycomycetaceae</taxon>
        <taxon>Glycomyces</taxon>
    </lineage>
</organism>
<evidence type="ECO:0000313" key="1">
    <source>
        <dbReference type="EMBL" id="MDN3242588.1"/>
    </source>
</evidence>
<dbReference type="Proteomes" id="UP001171902">
    <property type="component" value="Unassembled WGS sequence"/>
</dbReference>
<dbReference type="EMBL" id="JAUEMJ010000009">
    <property type="protein sequence ID" value="MDN3242588.1"/>
    <property type="molecule type" value="Genomic_DNA"/>
</dbReference>
<gene>
    <name evidence="1" type="ORF">QWI33_22895</name>
</gene>
<reference evidence="1" key="1">
    <citation type="submission" date="2023-06" db="EMBL/GenBank/DDBJ databases">
        <title>Gycomyces niveus sp.nov., a novel actinomycete isolated from soil in Shouguang.</title>
        <authorList>
            <person name="Yang X."/>
            <person name="Zhao J."/>
        </authorList>
    </citation>
    <scope>NUCLEOTIDE SEQUENCE</scope>
    <source>
        <strain evidence="1">NEAU C2</strain>
    </source>
</reference>